<evidence type="ECO:0000313" key="1">
    <source>
        <dbReference type="EMBL" id="MFC4304518.1"/>
    </source>
</evidence>
<reference evidence="2" key="1">
    <citation type="journal article" date="2019" name="Int. J. Syst. Evol. Microbiol.">
        <title>The Global Catalogue of Microorganisms (GCM) 10K type strain sequencing project: providing services to taxonomists for standard genome sequencing and annotation.</title>
        <authorList>
            <consortium name="The Broad Institute Genomics Platform"/>
            <consortium name="The Broad Institute Genome Sequencing Center for Infectious Disease"/>
            <person name="Wu L."/>
            <person name="Ma J."/>
        </authorList>
    </citation>
    <scope>NUCLEOTIDE SEQUENCE [LARGE SCALE GENOMIC DNA]</scope>
    <source>
        <strain evidence="2">CGMCC 4.1641</strain>
    </source>
</reference>
<gene>
    <name evidence="1" type="ORF">ACFO1S_13905</name>
</gene>
<accession>A0ABV8SCA2</accession>
<dbReference type="Proteomes" id="UP001595755">
    <property type="component" value="Unassembled WGS sequence"/>
</dbReference>
<proteinExistence type="predicted"/>
<evidence type="ECO:0008006" key="3">
    <source>
        <dbReference type="Google" id="ProtNLM"/>
    </source>
</evidence>
<dbReference type="EMBL" id="JBHSED010000025">
    <property type="protein sequence ID" value="MFC4304518.1"/>
    <property type="molecule type" value="Genomic_DNA"/>
</dbReference>
<keyword evidence="2" id="KW-1185">Reference proteome</keyword>
<organism evidence="1 2">
    <name type="scientific">Cohnella boryungensis</name>
    <dbReference type="NCBI Taxonomy" id="768479"/>
    <lineage>
        <taxon>Bacteria</taxon>
        <taxon>Bacillati</taxon>
        <taxon>Bacillota</taxon>
        <taxon>Bacilli</taxon>
        <taxon>Bacillales</taxon>
        <taxon>Paenibacillaceae</taxon>
        <taxon>Cohnella</taxon>
    </lineage>
</organism>
<name>A0ABV8SCA2_9BACL</name>
<evidence type="ECO:0000313" key="2">
    <source>
        <dbReference type="Proteomes" id="UP001595755"/>
    </source>
</evidence>
<protein>
    <recommendedName>
        <fullName evidence="3">YtkA-like domain-containing protein</fullName>
    </recommendedName>
</protein>
<dbReference type="RefSeq" id="WP_204605993.1">
    <property type="nucleotide sequence ID" value="NZ_JBHSED010000025.1"/>
</dbReference>
<comment type="caution">
    <text evidence="1">The sequence shown here is derived from an EMBL/GenBank/DDBJ whole genome shotgun (WGS) entry which is preliminary data.</text>
</comment>
<sequence length="149" mass="16697">MKLWLGGAFLLVVLSLVLASILNPSSKAISFEPFNWHQMGSKAHMSFRIKPEANAQSFRLDVWLPTGIGEPVQVSVQLREQKDQAAPVELPMTFVSGGPDPYGFEGFDKYTYSAKELVFTEYGEWKLNLAITDAGKEVHQYEKEISLSK</sequence>